<dbReference type="AlphaFoldDB" id="A0AAV9I2F8"/>
<evidence type="ECO:0000313" key="1">
    <source>
        <dbReference type="EMBL" id="KAK4522331.1"/>
    </source>
</evidence>
<proteinExistence type="predicted"/>
<evidence type="ECO:0000313" key="2">
    <source>
        <dbReference type="Proteomes" id="UP001300502"/>
    </source>
</evidence>
<comment type="caution">
    <text evidence="1">The sequence shown here is derived from an EMBL/GenBank/DDBJ whole genome shotgun (WGS) entry which is preliminary data.</text>
</comment>
<reference evidence="1 2" key="1">
    <citation type="submission" date="2022-07" db="EMBL/GenBank/DDBJ databases">
        <title>Genome-wide signatures of adaptation to extreme environments.</title>
        <authorList>
            <person name="Cho C.H."/>
            <person name="Yoon H.S."/>
        </authorList>
    </citation>
    <scope>NUCLEOTIDE SEQUENCE [LARGE SCALE GENOMIC DNA]</scope>
    <source>
        <strain evidence="1 2">108.79 E11</strain>
    </source>
</reference>
<keyword evidence="2" id="KW-1185">Reference proteome</keyword>
<dbReference type="EMBL" id="JANCYU010000003">
    <property type="protein sequence ID" value="KAK4522331.1"/>
    <property type="molecule type" value="Genomic_DNA"/>
</dbReference>
<organism evidence="1 2">
    <name type="scientific">Galdieria yellowstonensis</name>
    <dbReference type="NCBI Taxonomy" id="3028027"/>
    <lineage>
        <taxon>Eukaryota</taxon>
        <taxon>Rhodophyta</taxon>
        <taxon>Bangiophyceae</taxon>
        <taxon>Galdieriales</taxon>
        <taxon>Galdieriaceae</taxon>
        <taxon>Galdieria</taxon>
    </lineage>
</organism>
<accession>A0AAV9I2F8</accession>
<gene>
    <name evidence="1" type="ORF">GAYE_HPESCF16G0211</name>
</gene>
<dbReference type="Proteomes" id="UP001300502">
    <property type="component" value="Unassembled WGS sequence"/>
</dbReference>
<sequence length="354" mass="41443">MVGAGNETITSSEHFSDISQLLVSAGFLPSNLVAKDNESYCEALTKWLETSDTKLVLKELANWIGSNWNLEFPETDKKQNTLESLVEFYRLLHIRIPMSFFTRKNFQWSVYRSILEQIAGIMTTIRQLNQDYWLSEQEQEVFSSALHRHWDMNSVSDTGQEFYERDTDYGKVTSSEVQAEMKSVLDILDKYSNSSKDLMSFEEMRENVDRLVKMGEEENQVLDEELSNYHHQQDVSRLRDQFSRILQLVEDMAEHQEQIHALDEWKQNLPILDSDFGKKIQKMVALLGPSIETLKANQTWNQVCSQITRDGRKLESIDRQLRLCESLLLRLERRQKDADYLLSEEHKENVARNE</sequence>
<protein>
    <submittedName>
        <fullName evidence="1">Uncharacterized protein</fullName>
    </submittedName>
</protein>
<name>A0AAV9I2F8_9RHOD</name>